<dbReference type="EMBL" id="OZ019905">
    <property type="protein sequence ID" value="CAK9202070.1"/>
    <property type="molecule type" value="Genomic_DNA"/>
</dbReference>
<gene>
    <name evidence="2" type="ORF">CSSPTR1EN2_LOCUS6223</name>
</gene>
<protein>
    <submittedName>
        <fullName evidence="2">Uncharacterized protein</fullName>
    </submittedName>
</protein>
<organism evidence="2 3">
    <name type="scientific">Sphagnum troendelagicum</name>
    <dbReference type="NCBI Taxonomy" id="128251"/>
    <lineage>
        <taxon>Eukaryota</taxon>
        <taxon>Viridiplantae</taxon>
        <taxon>Streptophyta</taxon>
        <taxon>Embryophyta</taxon>
        <taxon>Bryophyta</taxon>
        <taxon>Sphagnophytina</taxon>
        <taxon>Sphagnopsida</taxon>
        <taxon>Sphagnales</taxon>
        <taxon>Sphagnaceae</taxon>
        <taxon>Sphagnum</taxon>
    </lineage>
</organism>
<dbReference type="Proteomes" id="UP001497512">
    <property type="component" value="Chromosome 13"/>
</dbReference>
<evidence type="ECO:0000313" key="2">
    <source>
        <dbReference type="EMBL" id="CAK9202070.1"/>
    </source>
</evidence>
<sequence>MVTFDPRSQGIPPNHENLWSFELQLLPSNYENLPIFEYAPPAGSVGERKIGLNSLNVHRRGLGTRYRTSPVQGPPSGNGEFETSGPSLTGRSQGSAELSCGNKIQDLKVVERWVLSQTCCDTDRWRA</sequence>
<feature type="region of interest" description="Disordered" evidence="1">
    <location>
        <begin position="63"/>
        <end position="97"/>
    </location>
</feature>
<name>A0ABP0TQH2_9BRYO</name>
<proteinExistence type="predicted"/>
<keyword evidence="3" id="KW-1185">Reference proteome</keyword>
<accession>A0ABP0TQH2</accession>
<evidence type="ECO:0000313" key="3">
    <source>
        <dbReference type="Proteomes" id="UP001497512"/>
    </source>
</evidence>
<reference evidence="2" key="1">
    <citation type="submission" date="2024-02" db="EMBL/GenBank/DDBJ databases">
        <authorList>
            <consortium name="ELIXIR-Norway"/>
            <consortium name="Elixir Norway"/>
        </authorList>
    </citation>
    <scope>NUCLEOTIDE SEQUENCE</scope>
</reference>
<evidence type="ECO:0000256" key="1">
    <source>
        <dbReference type="SAM" id="MobiDB-lite"/>
    </source>
</evidence>
<feature type="compositionally biased region" description="Polar residues" evidence="1">
    <location>
        <begin position="84"/>
        <end position="96"/>
    </location>
</feature>